<gene>
    <name evidence="2" type="ORF">Cvel_7313</name>
</gene>
<name>A0A0G4HL71_9ALVE</name>
<feature type="signal peptide" evidence="1">
    <location>
        <begin position="1"/>
        <end position="20"/>
    </location>
</feature>
<dbReference type="VEuPathDB" id="CryptoDB:Cvel_7313"/>
<keyword evidence="1" id="KW-0732">Signal</keyword>
<feature type="chain" id="PRO_5005192109" evidence="1">
    <location>
        <begin position="21"/>
        <end position="292"/>
    </location>
</feature>
<organism evidence="2">
    <name type="scientific">Chromera velia CCMP2878</name>
    <dbReference type="NCBI Taxonomy" id="1169474"/>
    <lineage>
        <taxon>Eukaryota</taxon>
        <taxon>Sar</taxon>
        <taxon>Alveolata</taxon>
        <taxon>Colpodellida</taxon>
        <taxon>Chromeraceae</taxon>
        <taxon>Chromera</taxon>
    </lineage>
</organism>
<protein>
    <submittedName>
        <fullName evidence="2">Uncharacterized protein</fullName>
    </submittedName>
</protein>
<accession>A0A0G4HL71</accession>
<dbReference type="AlphaFoldDB" id="A0A0G4HL71"/>
<evidence type="ECO:0000256" key="1">
    <source>
        <dbReference type="SAM" id="SignalP"/>
    </source>
</evidence>
<evidence type="ECO:0000313" key="2">
    <source>
        <dbReference type="EMBL" id="CEM44866.1"/>
    </source>
</evidence>
<sequence length="292" mass="32926">MCGWVRCALCLIFLARPVDCLRRDGLRNLKCEHPDNGCHPDCSPHGVISKLARSPDQAARFRKCLAWVAERYEEKPKAELPVAIAHYIIAQDLKTEVFTLGVSAYTSIATSMAKKAIWGPDVITSMSTSSRAWDAIREKDKEWYHETFGKYVAKAEDYIWHNTPESVTRAQAHEMAETLIHLLRYDGPADVASLTLEGLLKRAISKSTLRFLTTVVGTYINKMFFDESVSRFRELMQRDIQSYPKSDNTANNAARAVHNACGHYRVDWVGSDYEICAAEPVSACVNSCTLWL</sequence>
<reference evidence="2" key="1">
    <citation type="submission" date="2014-11" db="EMBL/GenBank/DDBJ databases">
        <authorList>
            <person name="Otto D Thomas"/>
            <person name="Naeem Raeece"/>
        </authorList>
    </citation>
    <scope>NUCLEOTIDE SEQUENCE</scope>
</reference>
<proteinExistence type="predicted"/>
<dbReference type="EMBL" id="CDMZ01003039">
    <property type="protein sequence ID" value="CEM44866.1"/>
    <property type="molecule type" value="Genomic_DNA"/>
</dbReference>